<feature type="compositionally biased region" description="Polar residues" evidence="1">
    <location>
        <begin position="226"/>
        <end position="272"/>
    </location>
</feature>
<feature type="compositionally biased region" description="Basic and acidic residues" evidence="1">
    <location>
        <begin position="131"/>
        <end position="142"/>
    </location>
</feature>
<gene>
    <name evidence="2" type="ORF">PCASD_08621</name>
</gene>
<organism evidence="2 3">
    <name type="scientific">Puccinia coronata f. sp. avenae</name>
    <dbReference type="NCBI Taxonomy" id="200324"/>
    <lineage>
        <taxon>Eukaryota</taxon>
        <taxon>Fungi</taxon>
        <taxon>Dikarya</taxon>
        <taxon>Basidiomycota</taxon>
        <taxon>Pucciniomycotina</taxon>
        <taxon>Pucciniomycetes</taxon>
        <taxon>Pucciniales</taxon>
        <taxon>Pucciniaceae</taxon>
        <taxon>Puccinia</taxon>
    </lineage>
</organism>
<name>A0A2N5V799_9BASI</name>
<comment type="caution">
    <text evidence="2">The sequence shown here is derived from an EMBL/GenBank/DDBJ whole genome shotgun (WGS) entry which is preliminary data.</text>
</comment>
<evidence type="ECO:0000313" key="2">
    <source>
        <dbReference type="EMBL" id="PLW45875.1"/>
    </source>
</evidence>
<proteinExistence type="predicted"/>
<accession>A0A2N5V799</accession>
<feature type="region of interest" description="Disordered" evidence="1">
    <location>
        <begin position="504"/>
        <end position="523"/>
    </location>
</feature>
<feature type="compositionally biased region" description="Polar residues" evidence="1">
    <location>
        <begin position="514"/>
        <end position="523"/>
    </location>
</feature>
<evidence type="ECO:0000313" key="3">
    <source>
        <dbReference type="Proteomes" id="UP000235392"/>
    </source>
</evidence>
<feature type="region of interest" description="Disordered" evidence="1">
    <location>
        <begin position="124"/>
        <end position="311"/>
    </location>
</feature>
<feature type="compositionally biased region" description="Pro residues" evidence="1">
    <location>
        <begin position="22"/>
        <end position="34"/>
    </location>
</feature>
<dbReference type="EMBL" id="PGCI01000044">
    <property type="protein sequence ID" value="PLW45875.1"/>
    <property type="molecule type" value="Genomic_DNA"/>
</dbReference>
<evidence type="ECO:0000256" key="1">
    <source>
        <dbReference type="SAM" id="MobiDB-lite"/>
    </source>
</evidence>
<feature type="region of interest" description="Disordered" evidence="1">
    <location>
        <begin position="562"/>
        <end position="588"/>
    </location>
</feature>
<reference evidence="2 3" key="1">
    <citation type="submission" date="2017-11" db="EMBL/GenBank/DDBJ databases">
        <title>De novo assembly and phasing of dikaryotic genomes from two isolates of Puccinia coronata f. sp. avenae, the causal agent of oat crown rust.</title>
        <authorList>
            <person name="Miller M.E."/>
            <person name="Zhang Y."/>
            <person name="Omidvar V."/>
            <person name="Sperschneider J."/>
            <person name="Schwessinger B."/>
            <person name="Raley C."/>
            <person name="Palmer J.M."/>
            <person name="Garnica D."/>
            <person name="Upadhyaya N."/>
            <person name="Rathjen J."/>
            <person name="Taylor J.M."/>
            <person name="Park R.F."/>
            <person name="Dodds P.N."/>
            <person name="Hirsch C.D."/>
            <person name="Kianian S.F."/>
            <person name="Figueroa M."/>
        </authorList>
    </citation>
    <scope>NUCLEOTIDE SEQUENCE [LARGE SCALE GENOMIC DNA]</scope>
    <source>
        <strain evidence="2">12SD80</strain>
    </source>
</reference>
<feature type="region of interest" description="Disordered" evidence="1">
    <location>
        <begin position="1"/>
        <end position="40"/>
    </location>
</feature>
<dbReference type="AlphaFoldDB" id="A0A2N5V799"/>
<sequence>MTSDQAPQPTPEATSALVADAPVPPPAATPPPHPNRLFGRTLHQTRLPPSQATFEEFTVKPNDTAAAVPLNPDAPILVTKIQQITAKEFGQTITAAQQVTEDLQKLKLPRSWRELVETLTHSITSTKRKFKEIGKIPDEEAIKPPSKSPSPHEPEETNFTPAADSQNPADQDSLSSSAAPAVPTGTHTGSTQPPIPPRDPSPVLTPANAGANLDQGQDPANPSPTSPNSDAANNAPPVTTKPSDSAQTSGNPAAATHTNNNEETAAPSQAANSHPESSTTSSIPPTSTSTTPKTNTAPGDPPRPSPKPLTILKSDDVRLHVIVLCRKTKVSKPLWEVYQNTWTCLGHLINFWAHSVETTPPARPDFHFQRTLCSYASWIKTISSLASKFLSPSKTEQWYCPNIINVPLLDAFGDKENPLPPKSYISTTAKIPHAESTLVRFLYRLSYPAQSSISDWAKLVAASVELMADNLFTPPPPTQSNDEEDLIMGVKVLQHIKQIKNSSSSFASMEDNPATGSASNQGSHSVNVLNDFRNVILDVMAAYVILQTHSLCPQPLTDAAKKAQARSNARSTRESTSALVDTGNTSSALTKKRDDSVCQLQAFQRGQNFQPHVFFVLTGFCGLFVASRNYRNSQARDCMSFIQAMKFIKKHSTASQAPEEPIWKSLLAYIVQTLSPVFACHNKITPLSELPTGHKIAQAITIDFLKPLAYLAACLLMPSVKF</sequence>
<feature type="compositionally biased region" description="Polar residues" evidence="1">
    <location>
        <begin position="1"/>
        <end position="13"/>
    </location>
</feature>
<protein>
    <submittedName>
        <fullName evidence="2">Uncharacterized protein</fullName>
    </submittedName>
</protein>
<feature type="compositionally biased region" description="Polar residues" evidence="1">
    <location>
        <begin position="565"/>
        <end position="588"/>
    </location>
</feature>
<feature type="compositionally biased region" description="Low complexity" evidence="1">
    <location>
        <begin position="273"/>
        <end position="298"/>
    </location>
</feature>
<dbReference type="Proteomes" id="UP000235392">
    <property type="component" value="Unassembled WGS sequence"/>
</dbReference>
<feature type="compositionally biased region" description="Polar residues" evidence="1">
    <location>
        <begin position="157"/>
        <end position="178"/>
    </location>
</feature>